<dbReference type="PROSITE" id="PS51752">
    <property type="entry name" value="JACALIN_LECTIN"/>
    <property type="match status" value="1"/>
</dbReference>
<dbReference type="EMBL" id="JAKNSF020000101">
    <property type="protein sequence ID" value="KAK7716037.1"/>
    <property type="molecule type" value="Genomic_DNA"/>
</dbReference>
<evidence type="ECO:0000256" key="1">
    <source>
        <dbReference type="SAM" id="SignalP"/>
    </source>
</evidence>
<dbReference type="SUPFAM" id="SSF51101">
    <property type="entry name" value="Mannose-binding lectins"/>
    <property type="match status" value="1"/>
</dbReference>
<reference evidence="3 4" key="1">
    <citation type="submission" date="2024-02" db="EMBL/GenBank/DDBJ databases">
        <title>De novo assembly and annotation of 12 fungi associated with fruit tree decline syndrome in Ontario, Canada.</title>
        <authorList>
            <person name="Sulman M."/>
            <person name="Ellouze W."/>
            <person name="Ilyukhin E."/>
        </authorList>
    </citation>
    <scope>NUCLEOTIDE SEQUENCE [LARGE SCALE GENOMIC DNA]</scope>
    <source>
        <strain evidence="3 4">M169</strain>
    </source>
</reference>
<sequence length="453" mass="48511">MAVSLRTAAAAAGLLLAKTVSAQSTTPTAGDLSVLTMNVAGLPQFLQNNEVPGDKTTNSKLIGSYFAHYGFDVIHVQEDFNYHASVYETDNHAYRTATSGGVPFGSGLNTLANYPWVDFTRTKWDTCSNTDSDDCLTPKGFTFMRVQIAAATDNSTAVYADFYNLHADAGTTDADETARNSNINQVLSFAEANSAGNAVVIFGDTNSRYSRVLDTAVRTLLDSNFTDAWVQHERNGVAPTQETLCVNPQPSNNNTCETVDKIFYRSSPLVTLDATSFMYVGEWFLQPNGSILSDHNPVNVNFTWTAGTSLRQSAYWGGPHGTWFSDVGALASISKPVVSKLTFRGANRLDSVGVTLSSGASLTHGGTGGTEASLTLGSGEYWTKATLCQGLYNNQTRNFYIEATTSAGKTVSAGKKTSDCAEFTAPDGWSIVGFLGQSGDELDQLAFVYAPHS</sequence>
<gene>
    <name evidence="3" type="ORF">SLS63_011152</name>
</gene>
<evidence type="ECO:0000313" key="3">
    <source>
        <dbReference type="EMBL" id="KAK7716037.1"/>
    </source>
</evidence>
<dbReference type="InterPro" id="IPR038772">
    <property type="entry name" value="Sph/SMPD2-like"/>
</dbReference>
<keyword evidence="4" id="KW-1185">Reference proteome</keyword>
<dbReference type="SUPFAM" id="SSF56219">
    <property type="entry name" value="DNase I-like"/>
    <property type="match status" value="1"/>
</dbReference>
<dbReference type="Pfam" id="PF01419">
    <property type="entry name" value="Jacalin"/>
    <property type="match status" value="1"/>
</dbReference>
<dbReference type="Pfam" id="PF22669">
    <property type="entry name" value="Exo_endo_phos2"/>
    <property type="match status" value="1"/>
</dbReference>
<evidence type="ECO:0000259" key="2">
    <source>
        <dbReference type="PROSITE" id="PS51752"/>
    </source>
</evidence>
<dbReference type="InterPro" id="IPR036691">
    <property type="entry name" value="Endo/exonu/phosph_ase_sf"/>
</dbReference>
<comment type="caution">
    <text evidence="3">The sequence shown here is derived from an EMBL/GenBank/DDBJ whole genome shotgun (WGS) entry which is preliminary data.</text>
</comment>
<feature type="chain" id="PRO_5045082947" description="Jacalin-type lectin domain-containing protein" evidence="1">
    <location>
        <begin position="23"/>
        <end position="453"/>
    </location>
</feature>
<dbReference type="Gene3D" id="3.60.10.10">
    <property type="entry name" value="Endonuclease/exonuclease/phosphatase"/>
    <property type="match status" value="1"/>
</dbReference>
<feature type="domain" description="Jacalin-type lectin" evidence="2">
    <location>
        <begin position="310"/>
        <end position="451"/>
    </location>
</feature>
<accession>A0ABR1NUU8</accession>
<dbReference type="Proteomes" id="UP001430848">
    <property type="component" value="Unassembled WGS sequence"/>
</dbReference>
<organism evidence="3 4">
    <name type="scientific">Diaporthe eres</name>
    <name type="common">Phomopsis oblonga</name>
    <dbReference type="NCBI Taxonomy" id="83184"/>
    <lineage>
        <taxon>Eukaryota</taxon>
        <taxon>Fungi</taxon>
        <taxon>Dikarya</taxon>
        <taxon>Ascomycota</taxon>
        <taxon>Pezizomycotina</taxon>
        <taxon>Sordariomycetes</taxon>
        <taxon>Sordariomycetidae</taxon>
        <taxon>Diaporthales</taxon>
        <taxon>Diaporthaceae</taxon>
        <taxon>Diaporthe</taxon>
        <taxon>Diaporthe eres species complex</taxon>
    </lineage>
</organism>
<dbReference type="PANTHER" id="PTHR16320">
    <property type="entry name" value="SPHINGOMYELINASE FAMILY MEMBER"/>
    <property type="match status" value="1"/>
</dbReference>
<keyword evidence="1" id="KW-0732">Signal</keyword>
<proteinExistence type="predicted"/>
<feature type="signal peptide" evidence="1">
    <location>
        <begin position="1"/>
        <end position="22"/>
    </location>
</feature>
<protein>
    <recommendedName>
        <fullName evidence="2">Jacalin-type lectin domain-containing protein</fullName>
    </recommendedName>
</protein>
<dbReference type="SMART" id="SM00915">
    <property type="entry name" value="Jacalin"/>
    <property type="match status" value="1"/>
</dbReference>
<dbReference type="Gene3D" id="2.100.10.30">
    <property type="entry name" value="Jacalin-like lectin domain"/>
    <property type="match status" value="1"/>
</dbReference>
<evidence type="ECO:0000313" key="4">
    <source>
        <dbReference type="Proteomes" id="UP001430848"/>
    </source>
</evidence>
<dbReference type="InterPro" id="IPR036404">
    <property type="entry name" value="Jacalin-like_lectin_dom_sf"/>
</dbReference>
<dbReference type="InterPro" id="IPR001229">
    <property type="entry name" value="Jacalin-like_lectin_dom"/>
</dbReference>
<dbReference type="InterPro" id="IPR000300">
    <property type="entry name" value="IPPc"/>
</dbReference>
<dbReference type="PANTHER" id="PTHR16320:SF1">
    <property type="entry name" value="SPHINGOMYELINASE DDB_G0288017"/>
    <property type="match status" value="1"/>
</dbReference>
<dbReference type="CDD" id="cd09615">
    <property type="entry name" value="Jacalin_EEP"/>
    <property type="match status" value="1"/>
</dbReference>
<name>A0ABR1NUU8_DIAER</name>